<keyword evidence="3" id="KW-0964">Secreted</keyword>
<dbReference type="InterPro" id="IPR001611">
    <property type="entry name" value="Leu-rich_rpt"/>
</dbReference>
<dbReference type="Pfam" id="PF00560">
    <property type="entry name" value="LRR_1"/>
    <property type="match status" value="3"/>
</dbReference>
<proteinExistence type="inferred from homology"/>
<evidence type="ECO:0000256" key="1">
    <source>
        <dbReference type="ARBA" id="ARBA00004191"/>
    </source>
</evidence>
<dbReference type="Pfam" id="PF08263">
    <property type="entry name" value="LRRNT_2"/>
    <property type="match status" value="1"/>
</dbReference>
<dbReference type="PANTHER" id="PTHR48063">
    <property type="entry name" value="LRR RECEPTOR-LIKE KINASE"/>
    <property type="match status" value="1"/>
</dbReference>
<sequence length="223" mass="25031">MGGVVLLVRFLSIATIIICLCNANLGVPYCKEIERRALLKFKQDLNDSSNLLSSWVGEGDCCHWAGVVCHNLTGHVSELHLGTHYLSGKINHSLLNLKNLNYLDLSKNSFDGSQIPDFFGSLTSLRYLDLSQADFQGVIPHQLGNLSSLHHLDLHGNYFEVNNLQWISGLSLLQYLDMHGVNLSKASDWLQETNMLPSLVKYLDMSDCGLYHIPGARWYCQHD</sequence>
<comment type="caution">
    <text evidence="15">The sequence shown here is derived from an EMBL/GenBank/DDBJ whole genome shotgun (WGS) entry which is preliminary data.</text>
</comment>
<dbReference type="GO" id="GO:0016020">
    <property type="term" value="C:membrane"/>
    <property type="evidence" value="ECO:0007669"/>
    <property type="project" value="UniProtKB-SubCell"/>
</dbReference>
<evidence type="ECO:0000256" key="10">
    <source>
        <dbReference type="ARBA" id="ARBA00023170"/>
    </source>
</evidence>
<dbReference type="InterPro" id="IPR013210">
    <property type="entry name" value="LRR_N_plant-typ"/>
</dbReference>
<evidence type="ECO:0000256" key="4">
    <source>
        <dbReference type="ARBA" id="ARBA00022614"/>
    </source>
</evidence>
<comment type="subcellular location">
    <subcellularLocation>
        <location evidence="2">Membrane</location>
        <topology evidence="2">Single-pass type I membrane protein</topology>
    </subcellularLocation>
    <subcellularLocation>
        <location evidence="1">Secreted</location>
        <location evidence="1">Cell wall</location>
    </subcellularLocation>
</comment>
<keyword evidence="9 13" id="KW-0472">Membrane</keyword>
<evidence type="ECO:0000313" key="16">
    <source>
        <dbReference type="Proteomes" id="UP000250321"/>
    </source>
</evidence>
<dbReference type="InterPro" id="IPR032675">
    <property type="entry name" value="LRR_dom_sf"/>
</dbReference>
<evidence type="ECO:0000313" key="15">
    <source>
        <dbReference type="EMBL" id="PQQ00702.1"/>
    </source>
</evidence>
<dbReference type="EMBL" id="PJQY01001665">
    <property type="protein sequence ID" value="PQQ00702.1"/>
    <property type="molecule type" value="Genomic_DNA"/>
</dbReference>
<dbReference type="Proteomes" id="UP000250321">
    <property type="component" value="Unassembled WGS sequence"/>
</dbReference>
<dbReference type="InterPro" id="IPR046956">
    <property type="entry name" value="RLP23-like"/>
</dbReference>
<keyword evidence="6" id="KW-0732">Signal</keyword>
<evidence type="ECO:0000256" key="8">
    <source>
        <dbReference type="ARBA" id="ARBA00022989"/>
    </source>
</evidence>
<evidence type="ECO:0000256" key="9">
    <source>
        <dbReference type="ARBA" id="ARBA00023136"/>
    </source>
</evidence>
<dbReference type="STRING" id="2094558.A0A314Y1B3"/>
<keyword evidence="7" id="KW-0677">Repeat</keyword>
<dbReference type="PANTHER" id="PTHR48063:SF98">
    <property type="entry name" value="LRR RECEPTOR-LIKE SERINE_THREONINE-PROTEIN KINASE FLS2"/>
    <property type="match status" value="1"/>
</dbReference>
<evidence type="ECO:0000259" key="14">
    <source>
        <dbReference type="Pfam" id="PF08263"/>
    </source>
</evidence>
<evidence type="ECO:0000256" key="5">
    <source>
        <dbReference type="ARBA" id="ARBA00022692"/>
    </source>
</evidence>
<feature type="transmembrane region" description="Helical" evidence="13">
    <location>
        <begin position="6"/>
        <end position="27"/>
    </location>
</feature>
<keyword evidence="16" id="KW-1185">Reference proteome</keyword>
<keyword evidence="3" id="KW-0134">Cell wall</keyword>
<evidence type="ECO:0000256" key="11">
    <source>
        <dbReference type="ARBA" id="ARBA00023180"/>
    </source>
</evidence>
<evidence type="ECO:0000256" key="3">
    <source>
        <dbReference type="ARBA" id="ARBA00022512"/>
    </source>
</evidence>
<evidence type="ECO:0000256" key="7">
    <source>
        <dbReference type="ARBA" id="ARBA00022737"/>
    </source>
</evidence>
<feature type="domain" description="Leucine-rich repeat-containing N-terminal plant-type" evidence="14">
    <location>
        <begin position="34"/>
        <end position="69"/>
    </location>
</feature>
<dbReference type="FunFam" id="3.80.10.10:FF:000400">
    <property type="entry name" value="Nuclear pore complex protein NUP107"/>
    <property type="match status" value="1"/>
</dbReference>
<evidence type="ECO:0000256" key="6">
    <source>
        <dbReference type="ARBA" id="ARBA00022729"/>
    </source>
</evidence>
<comment type="similarity">
    <text evidence="12">Belongs to the polygalacturonase-inhibiting protein family.</text>
</comment>
<protein>
    <recommendedName>
        <fullName evidence="14">Leucine-rich repeat-containing N-terminal plant-type domain-containing protein</fullName>
    </recommendedName>
</protein>
<name>A0A314Y1B3_PRUYE</name>
<dbReference type="OrthoDB" id="1166624at2759"/>
<reference evidence="15 16" key="1">
    <citation type="submission" date="2018-02" db="EMBL/GenBank/DDBJ databases">
        <title>Draft genome of wild Prunus yedoensis var. nudiflora.</title>
        <authorList>
            <person name="Baek S."/>
            <person name="Kim J.-H."/>
            <person name="Choi K."/>
            <person name="Kim G.-B."/>
            <person name="Cho A."/>
            <person name="Jang H."/>
            <person name="Shin C.-H."/>
            <person name="Yu H.-J."/>
            <person name="Mun J.-H."/>
        </authorList>
    </citation>
    <scope>NUCLEOTIDE SEQUENCE [LARGE SCALE GENOMIC DNA]</scope>
    <source>
        <strain evidence="16">cv. Jeju island</strain>
        <tissue evidence="15">Leaf</tissue>
    </source>
</reference>
<keyword evidence="11" id="KW-0325">Glycoprotein</keyword>
<gene>
    <name evidence="15" type="ORF">Pyn_17898</name>
</gene>
<keyword evidence="4" id="KW-0433">Leucine-rich repeat</keyword>
<accession>A0A314Y1B3</accession>
<evidence type="ECO:0000256" key="2">
    <source>
        <dbReference type="ARBA" id="ARBA00004479"/>
    </source>
</evidence>
<evidence type="ECO:0000256" key="13">
    <source>
        <dbReference type="SAM" id="Phobius"/>
    </source>
</evidence>
<keyword evidence="10" id="KW-0675">Receptor</keyword>
<dbReference type="Gene3D" id="3.80.10.10">
    <property type="entry name" value="Ribonuclease Inhibitor"/>
    <property type="match status" value="1"/>
</dbReference>
<dbReference type="SUPFAM" id="SSF52058">
    <property type="entry name" value="L domain-like"/>
    <property type="match status" value="1"/>
</dbReference>
<keyword evidence="5 13" id="KW-0812">Transmembrane</keyword>
<evidence type="ECO:0000256" key="12">
    <source>
        <dbReference type="ARBA" id="ARBA00038043"/>
    </source>
</evidence>
<keyword evidence="8 13" id="KW-1133">Transmembrane helix</keyword>
<dbReference type="AlphaFoldDB" id="A0A314Y1B3"/>
<organism evidence="15 16">
    <name type="scientific">Prunus yedoensis var. nudiflora</name>
    <dbReference type="NCBI Taxonomy" id="2094558"/>
    <lineage>
        <taxon>Eukaryota</taxon>
        <taxon>Viridiplantae</taxon>
        <taxon>Streptophyta</taxon>
        <taxon>Embryophyta</taxon>
        <taxon>Tracheophyta</taxon>
        <taxon>Spermatophyta</taxon>
        <taxon>Magnoliopsida</taxon>
        <taxon>eudicotyledons</taxon>
        <taxon>Gunneridae</taxon>
        <taxon>Pentapetalae</taxon>
        <taxon>rosids</taxon>
        <taxon>fabids</taxon>
        <taxon>Rosales</taxon>
        <taxon>Rosaceae</taxon>
        <taxon>Amygdaloideae</taxon>
        <taxon>Amygdaleae</taxon>
        <taxon>Prunus</taxon>
    </lineage>
</organism>